<reference evidence="1 2" key="1">
    <citation type="journal article" date="2016" name="Sci. Rep.">
        <title>The genome sequence of the outbreeding globe artichoke constructed de novo incorporating a phase-aware low-pass sequencing strategy of F1 progeny.</title>
        <authorList>
            <person name="Scaglione D."/>
            <person name="Reyes-Chin-Wo S."/>
            <person name="Acquadro A."/>
            <person name="Froenicke L."/>
            <person name="Portis E."/>
            <person name="Beitel C."/>
            <person name="Tirone M."/>
            <person name="Mauro R."/>
            <person name="Lo Monaco A."/>
            <person name="Mauromicale G."/>
            <person name="Faccioli P."/>
            <person name="Cattivelli L."/>
            <person name="Rieseberg L."/>
            <person name="Michelmore R."/>
            <person name="Lanteri S."/>
        </authorList>
    </citation>
    <scope>NUCLEOTIDE SEQUENCE [LARGE SCALE GENOMIC DNA]</scope>
    <source>
        <strain evidence="1">2C</strain>
    </source>
</reference>
<comment type="caution">
    <text evidence="1">The sequence shown here is derived from an EMBL/GenBank/DDBJ whole genome shotgun (WGS) entry which is preliminary data.</text>
</comment>
<proteinExistence type="predicted"/>
<dbReference type="Proteomes" id="UP000243975">
    <property type="component" value="Unassembled WGS sequence"/>
</dbReference>
<dbReference type="Gramene" id="KVI12042">
    <property type="protein sequence ID" value="KVI12042"/>
    <property type="gene ID" value="Ccrd_009543"/>
</dbReference>
<evidence type="ECO:0000313" key="2">
    <source>
        <dbReference type="Proteomes" id="UP000243975"/>
    </source>
</evidence>
<name>A0A103YMY0_CYNCS</name>
<keyword evidence="2" id="KW-1185">Reference proteome</keyword>
<accession>A0A103YMY0</accession>
<dbReference type="EMBL" id="LEKV01000019">
    <property type="protein sequence ID" value="KVI12042.1"/>
    <property type="molecule type" value="Genomic_DNA"/>
</dbReference>
<protein>
    <submittedName>
        <fullName evidence="1">Uncharacterized protein</fullName>
    </submittedName>
</protein>
<organism evidence="1 2">
    <name type="scientific">Cynara cardunculus var. scolymus</name>
    <name type="common">Globe artichoke</name>
    <name type="synonym">Cynara scolymus</name>
    <dbReference type="NCBI Taxonomy" id="59895"/>
    <lineage>
        <taxon>Eukaryota</taxon>
        <taxon>Viridiplantae</taxon>
        <taxon>Streptophyta</taxon>
        <taxon>Embryophyta</taxon>
        <taxon>Tracheophyta</taxon>
        <taxon>Spermatophyta</taxon>
        <taxon>Magnoliopsida</taxon>
        <taxon>eudicotyledons</taxon>
        <taxon>Gunneridae</taxon>
        <taxon>Pentapetalae</taxon>
        <taxon>asterids</taxon>
        <taxon>campanulids</taxon>
        <taxon>Asterales</taxon>
        <taxon>Asteraceae</taxon>
        <taxon>Carduoideae</taxon>
        <taxon>Cardueae</taxon>
        <taxon>Carduinae</taxon>
        <taxon>Cynara</taxon>
    </lineage>
</organism>
<sequence length="24" mass="2863">MQSKTQRITRGLIFLPFVSKKRVE</sequence>
<gene>
    <name evidence="1" type="ORF">Ccrd_009543</name>
</gene>
<evidence type="ECO:0000313" key="1">
    <source>
        <dbReference type="EMBL" id="KVI12042.1"/>
    </source>
</evidence>
<dbReference type="AlphaFoldDB" id="A0A103YMY0"/>